<sequence length="204" mass="21863">MSQKRQKFCTCSRKCGSGRMVAYDTFRAHQPYREEDRVQNYLPSTQKFLADRAAVLEAAGEPSQASSSQMGLPAPKRQRLVAAAPEDASMSAPIDLPGHSGSMRADVESVPPPGYATPDSPAATNAAFNDPFYGMPELDAVSEADDDEDIVPSDVDDDLDPFGDEDDESEASESGSEDDLNVPGPWNAADTEGETSAVQEDEDP</sequence>
<evidence type="ECO:0000256" key="1">
    <source>
        <dbReference type="SAM" id="MobiDB-lite"/>
    </source>
</evidence>
<accession>A0A5C3NC71</accession>
<gene>
    <name evidence="2" type="ORF">OE88DRAFT_1731907</name>
</gene>
<name>A0A5C3NC71_9AGAM</name>
<evidence type="ECO:0000313" key="2">
    <source>
        <dbReference type="EMBL" id="TFK54585.1"/>
    </source>
</evidence>
<evidence type="ECO:0000313" key="3">
    <source>
        <dbReference type="Proteomes" id="UP000305948"/>
    </source>
</evidence>
<dbReference type="Proteomes" id="UP000305948">
    <property type="component" value="Unassembled WGS sequence"/>
</dbReference>
<proteinExistence type="predicted"/>
<dbReference type="AlphaFoldDB" id="A0A5C3NC71"/>
<dbReference type="EMBL" id="ML213505">
    <property type="protein sequence ID" value="TFK54585.1"/>
    <property type="molecule type" value="Genomic_DNA"/>
</dbReference>
<feature type="region of interest" description="Disordered" evidence="1">
    <location>
        <begin position="57"/>
        <end position="204"/>
    </location>
</feature>
<feature type="non-terminal residue" evidence="2">
    <location>
        <position position="204"/>
    </location>
</feature>
<feature type="compositionally biased region" description="Acidic residues" evidence="1">
    <location>
        <begin position="140"/>
        <end position="180"/>
    </location>
</feature>
<reference evidence="2 3" key="1">
    <citation type="journal article" date="2019" name="Nat. Ecol. Evol.">
        <title>Megaphylogeny resolves global patterns of mushroom evolution.</title>
        <authorList>
            <person name="Varga T."/>
            <person name="Krizsan K."/>
            <person name="Foldi C."/>
            <person name="Dima B."/>
            <person name="Sanchez-Garcia M."/>
            <person name="Sanchez-Ramirez S."/>
            <person name="Szollosi G.J."/>
            <person name="Szarkandi J.G."/>
            <person name="Papp V."/>
            <person name="Albert L."/>
            <person name="Andreopoulos W."/>
            <person name="Angelini C."/>
            <person name="Antonin V."/>
            <person name="Barry K.W."/>
            <person name="Bougher N.L."/>
            <person name="Buchanan P."/>
            <person name="Buyck B."/>
            <person name="Bense V."/>
            <person name="Catcheside P."/>
            <person name="Chovatia M."/>
            <person name="Cooper J."/>
            <person name="Damon W."/>
            <person name="Desjardin D."/>
            <person name="Finy P."/>
            <person name="Geml J."/>
            <person name="Haridas S."/>
            <person name="Hughes K."/>
            <person name="Justo A."/>
            <person name="Karasinski D."/>
            <person name="Kautmanova I."/>
            <person name="Kiss B."/>
            <person name="Kocsube S."/>
            <person name="Kotiranta H."/>
            <person name="LaButti K.M."/>
            <person name="Lechner B.E."/>
            <person name="Liimatainen K."/>
            <person name="Lipzen A."/>
            <person name="Lukacs Z."/>
            <person name="Mihaltcheva S."/>
            <person name="Morgado L.N."/>
            <person name="Niskanen T."/>
            <person name="Noordeloos M.E."/>
            <person name="Ohm R.A."/>
            <person name="Ortiz-Santana B."/>
            <person name="Ovrebo C."/>
            <person name="Racz N."/>
            <person name="Riley R."/>
            <person name="Savchenko A."/>
            <person name="Shiryaev A."/>
            <person name="Soop K."/>
            <person name="Spirin V."/>
            <person name="Szebenyi C."/>
            <person name="Tomsovsky M."/>
            <person name="Tulloss R.E."/>
            <person name="Uehling J."/>
            <person name="Grigoriev I.V."/>
            <person name="Vagvolgyi C."/>
            <person name="Papp T."/>
            <person name="Martin F.M."/>
            <person name="Miettinen O."/>
            <person name="Hibbett D.S."/>
            <person name="Nagy L.G."/>
        </authorList>
    </citation>
    <scope>NUCLEOTIDE SEQUENCE [LARGE SCALE GENOMIC DNA]</scope>
    <source>
        <strain evidence="2 3">OMC1185</strain>
    </source>
</reference>
<keyword evidence="3" id="KW-1185">Reference proteome</keyword>
<organism evidence="2 3">
    <name type="scientific">Heliocybe sulcata</name>
    <dbReference type="NCBI Taxonomy" id="5364"/>
    <lineage>
        <taxon>Eukaryota</taxon>
        <taxon>Fungi</taxon>
        <taxon>Dikarya</taxon>
        <taxon>Basidiomycota</taxon>
        <taxon>Agaricomycotina</taxon>
        <taxon>Agaricomycetes</taxon>
        <taxon>Gloeophyllales</taxon>
        <taxon>Gloeophyllaceae</taxon>
        <taxon>Heliocybe</taxon>
    </lineage>
</organism>
<protein>
    <submittedName>
        <fullName evidence="2">Uncharacterized protein</fullName>
    </submittedName>
</protein>